<name>K1JTN3_9BURK</name>
<dbReference type="EMBL" id="ADMG01000031">
    <property type="protein sequence ID" value="EKB31062.1"/>
    <property type="molecule type" value="Genomic_DNA"/>
</dbReference>
<comment type="caution">
    <text evidence="1">The sequence shown here is derived from an EMBL/GenBank/DDBJ whole genome shotgun (WGS) entry which is preliminary data.</text>
</comment>
<dbReference type="RefSeq" id="WP_005435052.1">
    <property type="nucleotide sequence ID" value="NZ_JH815516.1"/>
</dbReference>
<dbReference type="STRING" id="742823.HMPREF9465_01167"/>
<dbReference type="AlphaFoldDB" id="K1JTN3"/>
<protein>
    <submittedName>
        <fullName evidence="1">Uncharacterized protein</fullName>
    </submittedName>
</protein>
<reference evidence="1 2" key="1">
    <citation type="submission" date="2012-05" db="EMBL/GenBank/DDBJ databases">
        <title>The Genome Sequence of Sutterella wadsworthensis 2_1_59BFAA.</title>
        <authorList>
            <consortium name="The Broad Institute Genome Sequencing Platform"/>
            <person name="Earl A."/>
            <person name="Ward D."/>
            <person name="Feldgarden M."/>
            <person name="Gevers D."/>
            <person name="Daigneault M."/>
            <person name="Strauss J."/>
            <person name="Allen-Vercoe E."/>
            <person name="Walker B."/>
            <person name="Young S.K."/>
            <person name="Zeng Q."/>
            <person name="Gargeya S."/>
            <person name="Fitzgerald M."/>
            <person name="Haas B."/>
            <person name="Abouelleil A."/>
            <person name="Alvarado L."/>
            <person name="Arachchi H.M."/>
            <person name="Berlin A.M."/>
            <person name="Chapman S.B."/>
            <person name="Goldberg J."/>
            <person name="Griggs A."/>
            <person name="Gujja S."/>
            <person name="Hansen M."/>
            <person name="Howarth C."/>
            <person name="Imamovic A."/>
            <person name="Larimer J."/>
            <person name="McCowen C."/>
            <person name="Montmayeur A."/>
            <person name="Murphy C."/>
            <person name="Neiman D."/>
            <person name="Pearson M."/>
            <person name="Priest M."/>
            <person name="Roberts A."/>
            <person name="Saif S."/>
            <person name="Shea T."/>
            <person name="Sisk P."/>
            <person name="Sykes S."/>
            <person name="Wortman J."/>
            <person name="Nusbaum C."/>
            <person name="Birren B."/>
        </authorList>
    </citation>
    <scope>NUCLEOTIDE SEQUENCE [LARGE SCALE GENOMIC DNA]</scope>
    <source>
        <strain evidence="1 2">2_1_59BFAA</strain>
    </source>
</reference>
<evidence type="ECO:0000313" key="2">
    <source>
        <dbReference type="Proteomes" id="UP000005835"/>
    </source>
</evidence>
<organism evidence="1 2">
    <name type="scientific">Sutterella wadsworthensis 2_1_59BFAA</name>
    <dbReference type="NCBI Taxonomy" id="742823"/>
    <lineage>
        <taxon>Bacteria</taxon>
        <taxon>Pseudomonadati</taxon>
        <taxon>Pseudomonadota</taxon>
        <taxon>Betaproteobacteria</taxon>
        <taxon>Burkholderiales</taxon>
        <taxon>Sutterellaceae</taxon>
        <taxon>Sutterella</taxon>
    </lineage>
</organism>
<proteinExistence type="predicted"/>
<gene>
    <name evidence="1" type="ORF">HMPREF9465_01167</name>
</gene>
<dbReference type="HOGENOM" id="CLU_1874381_0_0_4"/>
<dbReference type="Proteomes" id="UP000005835">
    <property type="component" value="Unassembled WGS sequence"/>
</dbReference>
<accession>K1JTN3</accession>
<dbReference type="PATRIC" id="fig|742823.3.peg.1160"/>
<evidence type="ECO:0000313" key="1">
    <source>
        <dbReference type="EMBL" id="EKB31062.1"/>
    </source>
</evidence>
<keyword evidence="2" id="KW-1185">Reference proteome</keyword>
<sequence>MTDSVTLRPDPQAASRIEFTALRDDGESTLSIVVDADGGWRLSETDECARSGTISTGCLHDLIVGFLSAFGIEDEMTLELTEIRGSWFVRFLMAGVPVSSKSGPILSEAVSPYRTLDGLLRQCFGTPRGIFSDRTT</sequence>